<dbReference type="EMBL" id="CP094533">
    <property type="protein sequence ID" value="UOE26969.1"/>
    <property type="molecule type" value="Genomic_DNA"/>
</dbReference>
<feature type="signal peptide" evidence="1">
    <location>
        <begin position="1"/>
        <end position="20"/>
    </location>
</feature>
<reference evidence="2 3" key="1">
    <citation type="submission" date="2022-03" db="EMBL/GenBank/DDBJ databases">
        <title>Agromyces sp. isolated from the gut of P. brevitarsis seulensis larvae.</title>
        <authorList>
            <person name="Won M."/>
            <person name="Kwon S.-W."/>
        </authorList>
    </citation>
    <scope>NUCLEOTIDE SEQUENCE [LARGE SCALE GENOMIC DNA]</scope>
    <source>
        <strain evidence="2 3">KACC 16215</strain>
    </source>
</reference>
<evidence type="ECO:0008006" key="4">
    <source>
        <dbReference type="Google" id="ProtNLM"/>
    </source>
</evidence>
<organism evidence="2 3">
    <name type="scientific">Agromyces soli</name>
    <dbReference type="NCBI Taxonomy" id="659012"/>
    <lineage>
        <taxon>Bacteria</taxon>
        <taxon>Bacillati</taxon>
        <taxon>Actinomycetota</taxon>
        <taxon>Actinomycetes</taxon>
        <taxon>Micrococcales</taxon>
        <taxon>Microbacteriaceae</taxon>
        <taxon>Agromyces</taxon>
    </lineage>
</organism>
<evidence type="ECO:0000256" key="1">
    <source>
        <dbReference type="SAM" id="SignalP"/>
    </source>
</evidence>
<dbReference type="RefSeq" id="WP_243569816.1">
    <property type="nucleotide sequence ID" value="NZ_BAAARD010000011.1"/>
</dbReference>
<name>A0ABY4AVW5_9MICO</name>
<proteinExistence type="predicted"/>
<keyword evidence="3" id="KW-1185">Reference proteome</keyword>
<feature type="chain" id="PRO_5046210530" description="MSP domain-containing protein" evidence="1">
    <location>
        <begin position="21"/>
        <end position="133"/>
    </location>
</feature>
<evidence type="ECO:0000313" key="3">
    <source>
        <dbReference type="Proteomes" id="UP000831304"/>
    </source>
</evidence>
<sequence length="133" mass="13102">MRFTSLLAAAALAAALGGCAAGGTDSPSASPGASDGASVLPPVIVDLGAVDGTTVEVPVGGTVDLVGDDEHFLAWTAELSDPEVAEFVPGKDDGSAQFNPGLTALAEGDTEVTLSNDESGDKVEFTVEVVPAS</sequence>
<dbReference type="Proteomes" id="UP000831304">
    <property type="component" value="Chromosome"/>
</dbReference>
<protein>
    <recommendedName>
        <fullName evidence="4">MSP domain-containing protein</fullName>
    </recommendedName>
</protein>
<dbReference type="PROSITE" id="PS51257">
    <property type="entry name" value="PROKAR_LIPOPROTEIN"/>
    <property type="match status" value="1"/>
</dbReference>
<gene>
    <name evidence="2" type="ORF">MTP13_04055</name>
</gene>
<accession>A0ABY4AVW5</accession>
<keyword evidence="1" id="KW-0732">Signal</keyword>
<evidence type="ECO:0000313" key="2">
    <source>
        <dbReference type="EMBL" id="UOE26969.1"/>
    </source>
</evidence>